<dbReference type="InterPro" id="IPR032173">
    <property type="entry name" value="DUF5007"/>
</dbReference>
<evidence type="ECO:0000256" key="1">
    <source>
        <dbReference type="SAM" id="Phobius"/>
    </source>
</evidence>
<dbReference type="RefSeq" id="WP_217794161.1">
    <property type="nucleotide sequence ID" value="NZ_JAHSPG010000016.1"/>
</dbReference>
<evidence type="ECO:0000313" key="3">
    <source>
        <dbReference type="Proteomes" id="UP000812270"/>
    </source>
</evidence>
<evidence type="ECO:0000313" key="2">
    <source>
        <dbReference type="EMBL" id="MBV4359903.1"/>
    </source>
</evidence>
<reference evidence="2" key="1">
    <citation type="submission" date="2021-06" db="EMBL/GenBank/DDBJ databases">
        <authorList>
            <person name="Huq M.A."/>
        </authorList>
    </citation>
    <scope>NUCLEOTIDE SEQUENCE</scope>
    <source>
        <strain evidence="2">MAH-26</strain>
    </source>
</reference>
<dbReference type="Pfam" id="PF16398">
    <property type="entry name" value="DUF5007"/>
    <property type="match status" value="1"/>
</dbReference>
<sequence>MNKLSQLSFVQAFNTILTLAMIVMLSGCAKDYVPKEQEVMDPEADYLTKTFSPLLERTTLIPASFNYGNTSTPVTFSILNIRNAGTGEPASELTDKFPVKIWSQSYTGKEQSLAEIEAKRTTEYHSLFEVRDHAGDFVFWGYPNSSTLVQSNPQPGYLFDVKVTNKGGTRYFRDMKLIPNKPIPYTPSNFDHTSGMQLTPYTTIGGLLNVKGAKTRGYISNVQVSFHKIIPKDSKIQSGTSLTFRFFDTLYNPIKLTKFNTTKWATLIHGFNPVWKADSTSGPAKIDSAIITYQVAYPIPLITYPTAYTTSDGTQALAMFTYSRIGFGGLKEDAVISFPFSIYESGDWEVDFWFKDDVPQFENN</sequence>
<organism evidence="2 3">
    <name type="scientific">Pinibacter aurantiacus</name>
    <dbReference type="NCBI Taxonomy" id="2851599"/>
    <lineage>
        <taxon>Bacteria</taxon>
        <taxon>Pseudomonadati</taxon>
        <taxon>Bacteroidota</taxon>
        <taxon>Chitinophagia</taxon>
        <taxon>Chitinophagales</taxon>
        <taxon>Chitinophagaceae</taxon>
        <taxon>Pinibacter</taxon>
    </lineage>
</organism>
<dbReference type="EMBL" id="JAHSPG010000016">
    <property type="protein sequence ID" value="MBV4359903.1"/>
    <property type="molecule type" value="Genomic_DNA"/>
</dbReference>
<feature type="transmembrane region" description="Helical" evidence="1">
    <location>
        <begin position="7"/>
        <end position="27"/>
    </location>
</feature>
<keyword evidence="1" id="KW-0472">Membrane</keyword>
<gene>
    <name evidence="2" type="ORF">KTO63_22250</name>
</gene>
<protein>
    <submittedName>
        <fullName evidence="2">DUF5007 domain-containing protein</fullName>
    </submittedName>
</protein>
<comment type="caution">
    <text evidence="2">The sequence shown here is derived from an EMBL/GenBank/DDBJ whole genome shotgun (WGS) entry which is preliminary data.</text>
</comment>
<dbReference type="Proteomes" id="UP000812270">
    <property type="component" value="Unassembled WGS sequence"/>
</dbReference>
<name>A0A9E2SBC4_9BACT</name>
<dbReference type="AlphaFoldDB" id="A0A9E2SBC4"/>
<accession>A0A9E2SBC4</accession>
<keyword evidence="1" id="KW-0812">Transmembrane</keyword>
<keyword evidence="3" id="KW-1185">Reference proteome</keyword>
<dbReference type="PROSITE" id="PS51257">
    <property type="entry name" value="PROKAR_LIPOPROTEIN"/>
    <property type="match status" value="1"/>
</dbReference>
<proteinExistence type="predicted"/>
<keyword evidence="1" id="KW-1133">Transmembrane helix</keyword>